<proteinExistence type="predicted"/>
<evidence type="ECO:0000313" key="2">
    <source>
        <dbReference type="EMBL" id="GMI36971.1"/>
    </source>
</evidence>
<evidence type="ECO:0000256" key="1">
    <source>
        <dbReference type="SAM" id="MobiDB-lite"/>
    </source>
</evidence>
<sequence>MSIKPCFQADPPSLPNPPSPAALRKLLQEHGYAVVRGVLSPAEVEETLELLWDYIEAASAAKLSLSAASPTSAPTSAPVDRSRPSTWSDPAWPNAVEGGIFPYFGAGHSRCSWHVRSLASVRELFRRLHPGASRLSSSFDGLLAWRSSHPTEKGWFHVDQNPQAKPGAASFQALVNLLPADPSTGGNVLVRGSHRLFPGHFLSPPYAGRLAELAGEDWLEVLPDDPELEAAAARGDVVMSGLGAGDVLLWDSRTWHCSYPPPAAPAAGARLGRAAVLVNMVDAELVTEEVRGRREQAVREGRTGTHWPDKQAQLGGERGEEVALEERRVELMRERGEVLTLEQLTEEMRELI</sequence>
<protein>
    <recommendedName>
        <fullName evidence="4">Phytanoyl-CoA dioxygenase</fullName>
    </recommendedName>
</protein>
<dbReference type="Proteomes" id="UP001165060">
    <property type="component" value="Unassembled WGS sequence"/>
</dbReference>
<dbReference type="SUPFAM" id="SSF51197">
    <property type="entry name" value="Clavaminate synthase-like"/>
    <property type="match status" value="1"/>
</dbReference>
<keyword evidence="3" id="KW-1185">Reference proteome</keyword>
<dbReference type="InterPro" id="IPR008775">
    <property type="entry name" value="Phytyl_CoA_dOase-like"/>
</dbReference>
<evidence type="ECO:0000313" key="3">
    <source>
        <dbReference type="Proteomes" id="UP001165060"/>
    </source>
</evidence>
<dbReference type="PANTHER" id="PTHR31630:SF10">
    <property type="entry name" value="PHYTANOYL-COA DIOXYGENASE"/>
    <property type="match status" value="1"/>
</dbReference>
<name>A0ABQ6N116_9STRA</name>
<dbReference type="EMBL" id="BRYB01000757">
    <property type="protein sequence ID" value="GMI36971.1"/>
    <property type="molecule type" value="Genomic_DNA"/>
</dbReference>
<accession>A0ABQ6N116</accession>
<feature type="region of interest" description="Disordered" evidence="1">
    <location>
        <begin position="296"/>
        <end position="319"/>
    </location>
</feature>
<reference evidence="2 3" key="1">
    <citation type="journal article" date="2023" name="Commun. Biol.">
        <title>Genome analysis of Parmales, the sister group of diatoms, reveals the evolutionary specialization of diatoms from phago-mixotrophs to photoautotrophs.</title>
        <authorList>
            <person name="Ban H."/>
            <person name="Sato S."/>
            <person name="Yoshikawa S."/>
            <person name="Yamada K."/>
            <person name="Nakamura Y."/>
            <person name="Ichinomiya M."/>
            <person name="Sato N."/>
            <person name="Blanc-Mathieu R."/>
            <person name="Endo H."/>
            <person name="Kuwata A."/>
            <person name="Ogata H."/>
        </authorList>
    </citation>
    <scope>NUCLEOTIDE SEQUENCE [LARGE SCALE GENOMIC DNA]</scope>
</reference>
<feature type="compositionally biased region" description="Low complexity" evidence="1">
    <location>
        <begin position="66"/>
        <end position="77"/>
    </location>
</feature>
<organism evidence="2 3">
    <name type="scientific">Tetraparma gracilis</name>
    <dbReference type="NCBI Taxonomy" id="2962635"/>
    <lineage>
        <taxon>Eukaryota</taxon>
        <taxon>Sar</taxon>
        <taxon>Stramenopiles</taxon>
        <taxon>Ochrophyta</taxon>
        <taxon>Bolidophyceae</taxon>
        <taxon>Parmales</taxon>
        <taxon>Triparmaceae</taxon>
        <taxon>Tetraparma</taxon>
    </lineage>
</organism>
<comment type="caution">
    <text evidence="2">The sequence shown here is derived from an EMBL/GenBank/DDBJ whole genome shotgun (WGS) entry which is preliminary data.</text>
</comment>
<dbReference type="PANTHER" id="PTHR31630">
    <property type="entry name" value="PHYTANOYL-COA DIOXYGENASE-RELATED-RELATED"/>
    <property type="match status" value="1"/>
</dbReference>
<feature type="compositionally biased region" description="Basic and acidic residues" evidence="1">
    <location>
        <begin position="296"/>
        <end position="309"/>
    </location>
</feature>
<feature type="region of interest" description="Disordered" evidence="1">
    <location>
        <begin position="66"/>
        <end position="90"/>
    </location>
</feature>
<evidence type="ECO:0008006" key="4">
    <source>
        <dbReference type="Google" id="ProtNLM"/>
    </source>
</evidence>
<dbReference type="Gene3D" id="2.60.120.620">
    <property type="entry name" value="q2cbj1_9rhob like domain"/>
    <property type="match status" value="1"/>
</dbReference>
<gene>
    <name evidence="2" type="ORF">TeGR_g12818</name>
</gene>
<dbReference type="Pfam" id="PF05721">
    <property type="entry name" value="PhyH"/>
    <property type="match status" value="1"/>
</dbReference>